<dbReference type="Proteomes" id="UP001162741">
    <property type="component" value="Chromosome"/>
</dbReference>
<keyword evidence="1" id="KW-0472">Membrane</keyword>
<protein>
    <recommendedName>
        <fullName evidence="4">DUF2569 domain-containing protein</fullName>
    </recommendedName>
</protein>
<evidence type="ECO:0008006" key="4">
    <source>
        <dbReference type="Google" id="ProtNLM"/>
    </source>
</evidence>
<feature type="transmembrane region" description="Helical" evidence="1">
    <location>
        <begin position="87"/>
        <end position="107"/>
    </location>
</feature>
<evidence type="ECO:0000256" key="1">
    <source>
        <dbReference type="SAM" id="Phobius"/>
    </source>
</evidence>
<sequence>MKHIKEYVSFKQRFWFFVQHLAATWLFLTILDQLYYVVSEPQGSVIRDMIYQASAISVFAIIAFTVVYGGLFTLVSLNMQQHQRIHWLLGYMALPCVLLTINIARGARFQSESPFSNDVSMLAGTIAYTIVMTIIYMIKNRRLPSQTDEVINSINVSK</sequence>
<accession>A0ABY6J1P7</accession>
<evidence type="ECO:0000313" key="3">
    <source>
        <dbReference type="Proteomes" id="UP001162741"/>
    </source>
</evidence>
<keyword evidence="1" id="KW-1133">Transmembrane helix</keyword>
<evidence type="ECO:0000313" key="2">
    <source>
        <dbReference type="EMBL" id="UYQ93555.1"/>
    </source>
</evidence>
<feature type="transmembrane region" description="Helical" evidence="1">
    <location>
        <begin position="119"/>
        <end position="138"/>
    </location>
</feature>
<reference evidence="2" key="1">
    <citation type="submission" date="2022-10" db="EMBL/GenBank/DDBJ databases">
        <title>Chitinophaga sp. nov., isolated from soil.</title>
        <authorList>
            <person name="Jeon C.O."/>
        </authorList>
    </citation>
    <scope>NUCLEOTIDE SEQUENCE</scope>
    <source>
        <strain evidence="2">R8</strain>
    </source>
</reference>
<keyword evidence="3" id="KW-1185">Reference proteome</keyword>
<name>A0ABY6J1P7_9BACT</name>
<keyword evidence="1" id="KW-0812">Transmembrane</keyword>
<feature type="transmembrane region" description="Helical" evidence="1">
    <location>
        <begin position="50"/>
        <end position="75"/>
    </location>
</feature>
<dbReference type="RefSeq" id="WP_264281612.1">
    <property type="nucleotide sequence ID" value="NZ_CP107006.1"/>
</dbReference>
<proteinExistence type="predicted"/>
<organism evidence="2 3">
    <name type="scientific">Chitinophaga horti</name>
    <dbReference type="NCBI Taxonomy" id="2920382"/>
    <lineage>
        <taxon>Bacteria</taxon>
        <taxon>Pseudomonadati</taxon>
        <taxon>Bacteroidota</taxon>
        <taxon>Chitinophagia</taxon>
        <taxon>Chitinophagales</taxon>
        <taxon>Chitinophagaceae</taxon>
        <taxon>Chitinophaga</taxon>
    </lineage>
</organism>
<dbReference type="EMBL" id="CP107006">
    <property type="protein sequence ID" value="UYQ93555.1"/>
    <property type="molecule type" value="Genomic_DNA"/>
</dbReference>
<feature type="transmembrane region" description="Helical" evidence="1">
    <location>
        <begin position="14"/>
        <end position="38"/>
    </location>
</feature>
<gene>
    <name evidence="2" type="ORF">MKQ68_00375</name>
</gene>